<evidence type="ECO:0000313" key="2">
    <source>
        <dbReference type="EMBL" id="MDT0608795.1"/>
    </source>
</evidence>
<feature type="region of interest" description="Disordered" evidence="1">
    <location>
        <begin position="95"/>
        <end position="126"/>
    </location>
</feature>
<name>A0ABU3AG65_9ACTN</name>
<evidence type="ECO:0000256" key="1">
    <source>
        <dbReference type="SAM" id="MobiDB-lite"/>
    </source>
</evidence>
<comment type="caution">
    <text evidence="2">The sequence shown here is derived from an EMBL/GenBank/DDBJ whole genome shotgun (WGS) entry which is preliminary data.</text>
</comment>
<proteinExistence type="predicted"/>
<feature type="compositionally biased region" description="Polar residues" evidence="1">
    <location>
        <begin position="100"/>
        <end position="109"/>
    </location>
</feature>
<evidence type="ECO:0000313" key="3">
    <source>
        <dbReference type="Proteomes" id="UP001180724"/>
    </source>
</evidence>
<protein>
    <submittedName>
        <fullName evidence="2">GIY-YIG nuclease family protein</fullName>
    </submittedName>
</protein>
<gene>
    <name evidence="2" type="ORF">RM812_00835</name>
</gene>
<organism evidence="2 3">
    <name type="scientific">Streptomyces lancefieldiae</name>
    <dbReference type="NCBI Taxonomy" id="3075520"/>
    <lineage>
        <taxon>Bacteria</taxon>
        <taxon>Bacillati</taxon>
        <taxon>Actinomycetota</taxon>
        <taxon>Actinomycetes</taxon>
        <taxon>Kitasatosporales</taxon>
        <taxon>Streptomycetaceae</taxon>
        <taxon>Streptomyces</taxon>
    </lineage>
</organism>
<sequence length="126" mass="14614">MEPKHFRARPFDRHADWTRWLTDDERAFGHSGLYRFYGANCRLLYVGISRHMEVRWSAHRTTAKWWPLARFVAVSFFPAGCGVWPDLAEKASIAHEDPPFNSNHKNPPRSTALRLHPYVPPPGFGD</sequence>
<accession>A0ABU3AG65</accession>
<reference evidence="2" key="1">
    <citation type="submission" date="2024-05" db="EMBL/GenBank/DDBJ databases">
        <title>30 novel species of actinomycetes from the DSMZ collection.</title>
        <authorList>
            <person name="Nouioui I."/>
        </authorList>
    </citation>
    <scope>NUCLEOTIDE SEQUENCE</scope>
    <source>
        <strain evidence="2">DSM 40712</strain>
    </source>
</reference>
<dbReference type="EMBL" id="JAVRFH010000001">
    <property type="protein sequence ID" value="MDT0608795.1"/>
    <property type="molecule type" value="Genomic_DNA"/>
</dbReference>
<keyword evidence="3" id="KW-1185">Reference proteome</keyword>
<dbReference type="RefSeq" id="WP_311570384.1">
    <property type="nucleotide sequence ID" value="NZ_JAVRFH010000001.1"/>
</dbReference>
<dbReference type="Proteomes" id="UP001180724">
    <property type="component" value="Unassembled WGS sequence"/>
</dbReference>
<dbReference type="CDD" id="cd00719">
    <property type="entry name" value="GIY-YIG_SF"/>
    <property type="match status" value="1"/>
</dbReference>